<gene>
    <name evidence="3" type="ORF">R6U77_01940</name>
</gene>
<dbReference type="EC" id="2.4.-.-" evidence="3"/>
<keyword evidence="4" id="KW-1185">Reference proteome</keyword>
<dbReference type="PANTHER" id="PTHR43685:SF2">
    <property type="entry name" value="GLYCOSYLTRANSFERASE 2-LIKE DOMAIN-CONTAINING PROTEIN"/>
    <property type="match status" value="1"/>
</dbReference>
<evidence type="ECO:0000313" key="3">
    <source>
        <dbReference type="EMBL" id="WPK12480.1"/>
    </source>
</evidence>
<name>A0ABZ0RWF0_9BACI</name>
<dbReference type="Pfam" id="PF00535">
    <property type="entry name" value="Glycos_transf_2"/>
    <property type="match status" value="2"/>
</dbReference>
<feature type="domain" description="Glycosyltransferase 2-like" evidence="2">
    <location>
        <begin position="548"/>
        <end position="709"/>
    </location>
</feature>
<keyword evidence="1" id="KW-0175">Coiled coil</keyword>
<accession>A0ABZ0RWF0</accession>
<feature type="domain" description="Glycosyltransferase 2-like" evidence="2">
    <location>
        <begin position="789"/>
        <end position="915"/>
    </location>
</feature>
<dbReference type="RefSeq" id="WP_319837222.1">
    <property type="nucleotide sequence ID" value="NZ_CP137624.1"/>
</dbReference>
<dbReference type="InterPro" id="IPR029044">
    <property type="entry name" value="Nucleotide-diphossugar_trans"/>
</dbReference>
<dbReference type="InterPro" id="IPR001173">
    <property type="entry name" value="Glyco_trans_2-like"/>
</dbReference>
<proteinExistence type="predicted"/>
<organism evidence="3 4">
    <name type="scientific">Lysinibacillus louembei</name>
    <dbReference type="NCBI Taxonomy" id="1470088"/>
    <lineage>
        <taxon>Bacteria</taxon>
        <taxon>Bacillati</taxon>
        <taxon>Bacillota</taxon>
        <taxon>Bacilli</taxon>
        <taxon>Bacillales</taxon>
        <taxon>Bacillaceae</taxon>
        <taxon>Lysinibacillus</taxon>
    </lineage>
</organism>
<dbReference type="SUPFAM" id="SSF53448">
    <property type="entry name" value="Nucleotide-diphospho-sugar transferases"/>
    <property type="match status" value="2"/>
</dbReference>
<protein>
    <submittedName>
        <fullName evidence="3">Glycosyltransferase</fullName>
        <ecNumber evidence="3">2.4.-.-</ecNumber>
    </submittedName>
</protein>
<evidence type="ECO:0000256" key="1">
    <source>
        <dbReference type="SAM" id="Coils"/>
    </source>
</evidence>
<dbReference type="InterPro" id="IPR050834">
    <property type="entry name" value="Glycosyltransf_2"/>
</dbReference>
<feature type="coiled-coil region" evidence="1">
    <location>
        <begin position="400"/>
        <end position="462"/>
    </location>
</feature>
<evidence type="ECO:0000313" key="4">
    <source>
        <dbReference type="Proteomes" id="UP001322664"/>
    </source>
</evidence>
<keyword evidence="3" id="KW-0808">Transferase</keyword>
<reference evidence="3 4" key="1">
    <citation type="submission" date="2023-09" db="EMBL/GenBank/DDBJ databases">
        <authorList>
            <person name="Page C.A."/>
            <person name="Perez-Diaz I.M."/>
        </authorList>
    </citation>
    <scope>NUCLEOTIDE SEQUENCE [LARGE SCALE GENOMIC DNA]</scope>
    <source>
        <strain evidence="3 4">Ll15</strain>
    </source>
</reference>
<dbReference type="Proteomes" id="UP001322664">
    <property type="component" value="Chromosome"/>
</dbReference>
<dbReference type="EMBL" id="CP137624">
    <property type="protein sequence ID" value="WPK12480.1"/>
    <property type="molecule type" value="Genomic_DNA"/>
</dbReference>
<dbReference type="Gene3D" id="3.90.550.10">
    <property type="entry name" value="Spore Coat Polysaccharide Biosynthesis Protein SpsA, Chain A"/>
    <property type="match status" value="2"/>
</dbReference>
<sequence length="1074" mass="125781">MEINSVKYSVNRKEEFQLKTIIYEEGNSKYVIKEAYSEKSKRHLESIYANYEEYKKTSFNPVEIDMQDKGIVFPFVIGNSFDEVLAQKLFDNNKNGFIEQLKWYKSLFFKEEQCEFYQTTEFINIFGDVSRLEGHKALNLANVDFNFDNIILIENNTKFTTIDYEWIFRFPVPVNYIIYRALLVFKTKYFGHFGDELLIEDIFAVLEMEVTDIPYYEEMEKNFLKYVGKDFGEYKSNYLKNIATIDNIYNEQFPSDFMHIFVEDNSEELNYDMLPIALNNEYEEYCLKLKNLSSNTLRLEPCYQQSVINLDKIEIYSNNDIKEKRNLIKTISSEDGYKDLRIAGDLIKLTSTNSLKLVSLGEKPIIYIDNLTPNINQDLYVKVRLKVIQGVSGENLKEVVSNSENEKIFLKQEIAKLNEKIAEMNQGLTDKRLKVTYLENEILSMKNEINKMKFENQLANKEIESIINSRSWKLTGSLRMIGRTARKGKNRLRVVNRDLKKFTFNSAKKLPSPLRGIAKKVYLKTVNSKDMLKKEDVVQEKEGTRKVSIIIPVYNNIDYLESCILSAVNQTYENKEVILVDDCSPMPEVETILNKFRHYDFVRIYKNEKNMGISATQNVCLAKATGDIIAFLDCDDILMLNAVEESVKYWRMDTKYSFSNRIHINDDSQEIGRFGCDHLPKDNIFEDHLDVRMYASHFKLISRDVFEKVGIFNSEYDGAQDYDMVLRVAFHYPNSAFVHIPKFLYKHRIHDKQTSETVKEKQYAMSIRISDQAKMRRDIRNGTFHKFISFIMVSYGKEDQTLMSIQSIKNTVNIPHEIILYENGSSAACVEFIQKYIEPIPNVKVIYADKNIGPSLGRKEALKYARKDSYYISLDNDIEVTEGWIEELLVRAEENDKIGSVTCRVMFPNQTLQFTGGFEEISDGRVEFKLYNINKNVHDLSTLERYITDWNPVGATLFKGWFPIVEGYPNVYEDAAISYKLRKEGKLLVNSPNSLLIHHHIMFDEQRKEKEQDYLNFRYHPKLMLKSISQFYEDNKLIINDDYIFSTNGLNNRKMNNEEIKEVFQNSIKEEISK</sequence>
<keyword evidence="3" id="KW-0328">Glycosyltransferase</keyword>
<evidence type="ECO:0000259" key="2">
    <source>
        <dbReference type="Pfam" id="PF00535"/>
    </source>
</evidence>
<dbReference type="PANTHER" id="PTHR43685">
    <property type="entry name" value="GLYCOSYLTRANSFERASE"/>
    <property type="match status" value="1"/>
</dbReference>
<dbReference type="GO" id="GO:0016757">
    <property type="term" value="F:glycosyltransferase activity"/>
    <property type="evidence" value="ECO:0007669"/>
    <property type="project" value="UniProtKB-KW"/>
</dbReference>